<protein>
    <submittedName>
        <fullName evidence="1">Uncharacterized protein</fullName>
    </submittedName>
</protein>
<gene>
    <name evidence="1" type="ORF">LCGC14_1961700</name>
</gene>
<dbReference type="AlphaFoldDB" id="A0A0F9FEA6"/>
<sequence length="34" mass="4052">ILGYNPKYNIFDIVDEAVEFRKSDNKRTFLKYPG</sequence>
<organism evidence="1">
    <name type="scientific">marine sediment metagenome</name>
    <dbReference type="NCBI Taxonomy" id="412755"/>
    <lineage>
        <taxon>unclassified sequences</taxon>
        <taxon>metagenomes</taxon>
        <taxon>ecological metagenomes</taxon>
    </lineage>
</organism>
<feature type="non-terminal residue" evidence="1">
    <location>
        <position position="1"/>
    </location>
</feature>
<evidence type="ECO:0000313" key="1">
    <source>
        <dbReference type="EMBL" id="KKL84739.1"/>
    </source>
</evidence>
<reference evidence="1" key="1">
    <citation type="journal article" date="2015" name="Nature">
        <title>Complex archaea that bridge the gap between prokaryotes and eukaryotes.</title>
        <authorList>
            <person name="Spang A."/>
            <person name="Saw J.H."/>
            <person name="Jorgensen S.L."/>
            <person name="Zaremba-Niedzwiedzka K."/>
            <person name="Martijn J."/>
            <person name="Lind A.E."/>
            <person name="van Eijk R."/>
            <person name="Schleper C."/>
            <person name="Guy L."/>
            <person name="Ettema T.J."/>
        </authorList>
    </citation>
    <scope>NUCLEOTIDE SEQUENCE</scope>
</reference>
<proteinExistence type="predicted"/>
<name>A0A0F9FEA6_9ZZZZ</name>
<accession>A0A0F9FEA6</accession>
<comment type="caution">
    <text evidence="1">The sequence shown here is derived from an EMBL/GenBank/DDBJ whole genome shotgun (WGS) entry which is preliminary data.</text>
</comment>
<dbReference type="EMBL" id="LAZR01021617">
    <property type="protein sequence ID" value="KKL84739.1"/>
    <property type="molecule type" value="Genomic_DNA"/>
</dbReference>